<keyword evidence="1" id="KW-0812">Transmembrane</keyword>
<accession>A0ABV8NMZ8</accession>
<evidence type="ECO:0000313" key="2">
    <source>
        <dbReference type="EMBL" id="MFC4198176.1"/>
    </source>
</evidence>
<evidence type="ECO:0000256" key="1">
    <source>
        <dbReference type="SAM" id="Phobius"/>
    </source>
</evidence>
<gene>
    <name evidence="2" type="ORF">ACFOUY_15835</name>
</gene>
<dbReference type="RefSeq" id="WP_378962033.1">
    <property type="nucleotide sequence ID" value="NZ_JBHRXC010000016.1"/>
</dbReference>
<keyword evidence="1" id="KW-1133">Transmembrane helix</keyword>
<evidence type="ECO:0000313" key="3">
    <source>
        <dbReference type="Proteomes" id="UP001595792"/>
    </source>
</evidence>
<dbReference type="EMBL" id="JBHSBY010000135">
    <property type="protein sequence ID" value="MFC4198176.1"/>
    <property type="molecule type" value="Genomic_DNA"/>
</dbReference>
<keyword evidence="3" id="KW-1185">Reference proteome</keyword>
<dbReference type="SUPFAM" id="SSF103190">
    <property type="entry name" value="Sensory domain-like"/>
    <property type="match status" value="1"/>
</dbReference>
<organism evidence="2 3">
    <name type="scientific">Pedobacter jamesrossensis</name>
    <dbReference type="NCBI Taxonomy" id="1908238"/>
    <lineage>
        <taxon>Bacteria</taxon>
        <taxon>Pseudomonadati</taxon>
        <taxon>Bacteroidota</taxon>
        <taxon>Sphingobacteriia</taxon>
        <taxon>Sphingobacteriales</taxon>
        <taxon>Sphingobacteriaceae</taxon>
        <taxon>Pedobacter</taxon>
    </lineage>
</organism>
<keyword evidence="1" id="KW-0472">Membrane</keyword>
<proteinExistence type="predicted"/>
<dbReference type="InterPro" id="IPR029151">
    <property type="entry name" value="Sensor-like_sf"/>
</dbReference>
<sequence length="190" mass="21628">MEKTRPTDQQELSHQSVPMVSRKSFLIVIVIALALLSGLWIWKAVELGRVRSESEMASKTLKRKVSMQMDSGLKSQLILLSKPLAWAIRDKMISGNRQDINVYMNQMVKEKNFEEISIVDQRNVILLSTDKKEEGKPYSTFYNSAFLKSDSTKMYTQGGRTIIITTPILGLDKRLGTLSIKYNMPNPNLD</sequence>
<dbReference type="Proteomes" id="UP001595792">
    <property type="component" value="Unassembled WGS sequence"/>
</dbReference>
<comment type="caution">
    <text evidence="2">The sequence shown here is derived from an EMBL/GenBank/DDBJ whole genome shotgun (WGS) entry which is preliminary data.</text>
</comment>
<name>A0ABV8NMZ8_9SPHI</name>
<reference evidence="3" key="1">
    <citation type="journal article" date="2019" name="Int. J. Syst. Evol. Microbiol.">
        <title>The Global Catalogue of Microorganisms (GCM) 10K type strain sequencing project: providing services to taxonomists for standard genome sequencing and annotation.</title>
        <authorList>
            <consortium name="The Broad Institute Genomics Platform"/>
            <consortium name="The Broad Institute Genome Sequencing Center for Infectious Disease"/>
            <person name="Wu L."/>
            <person name="Ma J."/>
        </authorList>
    </citation>
    <scope>NUCLEOTIDE SEQUENCE [LARGE SCALE GENOMIC DNA]</scope>
    <source>
        <strain evidence="3">CCM 8689</strain>
    </source>
</reference>
<protein>
    <submittedName>
        <fullName evidence="2">Uncharacterized protein</fullName>
    </submittedName>
</protein>
<feature type="transmembrane region" description="Helical" evidence="1">
    <location>
        <begin position="24"/>
        <end position="42"/>
    </location>
</feature>
<dbReference type="Gene3D" id="3.30.450.290">
    <property type="match status" value="1"/>
</dbReference>